<evidence type="ECO:0000313" key="5">
    <source>
        <dbReference type="Proteomes" id="UP001152797"/>
    </source>
</evidence>
<feature type="transmembrane region" description="Helical" evidence="1">
    <location>
        <begin position="80"/>
        <end position="99"/>
    </location>
</feature>
<feature type="non-terminal residue" evidence="2">
    <location>
        <position position="1"/>
    </location>
</feature>
<name>A0A9P1CQ22_9DINO</name>
<proteinExistence type="predicted"/>
<dbReference type="EMBL" id="CAMXCT020002028">
    <property type="protein sequence ID" value="CAL1148442.1"/>
    <property type="molecule type" value="Genomic_DNA"/>
</dbReference>
<accession>A0A9P1CQ22</accession>
<dbReference type="AlphaFoldDB" id="A0A9P1CQ22"/>
<keyword evidence="1" id="KW-1133">Transmembrane helix</keyword>
<evidence type="ECO:0000313" key="2">
    <source>
        <dbReference type="EMBL" id="CAI3995067.1"/>
    </source>
</evidence>
<protein>
    <submittedName>
        <fullName evidence="4">Potassium voltage-gated channel subfamily H member 6</fullName>
    </submittedName>
</protein>
<evidence type="ECO:0000313" key="4">
    <source>
        <dbReference type="EMBL" id="CAL4782379.1"/>
    </source>
</evidence>
<keyword evidence="5" id="KW-1185">Reference proteome</keyword>
<reference evidence="3" key="2">
    <citation type="submission" date="2024-04" db="EMBL/GenBank/DDBJ databases">
        <authorList>
            <person name="Chen Y."/>
            <person name="Shah S."/>
            <person name="Dougan E. K."/>
            <person name="Thang M."/>
            <person name="Chan C."/>
        </authorList>
    </citation>
    <scope>NUCLEOTIDE SEQUENCE [LARGE SCALE GENOMIC DNA]</scope>
</reference>
<organism evidence="2">
    <name type="scientific">Cladocopium goreaui</name>
    <dbReference type="NCBI Taxonomy" id="2562237"/>
    <lineage>
        <taxon>Eukaryota</taxon>
        <taxon>Sar</taxon>
        <taxon>Alveolata</taxon>
        <taxon>Dinophyceae</taxon>
        <taxon>Suessiales</taxon>
        <taxon>Symbiodiniaceae</taxon>
        <taxon>Cladocopium</taxon>
    </lineage>
</organism>
<evidence type="ECO:0000256" key="1">
    <source>
        <dbReference type="SAM" id="Phobius"/>
    </source>
</evidence>
<dbReference type="Proteomes" id="UP001152797">
    <property type="component" value="Unassembled WGS sequence"/>
</dbReference>
<keyword evidence="1" id="KW-0472">Membrane</keyword>
<sequence length="100" mass="11029">KFVTPPSPGTTLRPNNSWSLAITAALPVVPEPSEPKPLRAKELNRPAKSVHFTLMKAQRTKHFSFGKPWYVINPEGRLGAVWQIITAICLAFVAVITPVQ</sequence>
<dbReference type="EMBL" id="CAMXCT030002028">
    <property type="protein sequence ID" value="CAL4782379.1"/>
    <property type="molecule type" value="Genomic_DNA"/>
</dbReference>
<keyword evidence="1" id="KW-0812">Transmembrane</keyword>
<feature type="non-terminal residue" evidence="2">
    <location>
        <position position="100"/>
    </location>
</feature>
<comment type="caution">
    <text evidence="2">The sequence shown here is derived from an EMBL/GenBank/DDBJ whole genome shotgun (WGS) entry which is preliminary data.</text>
</comment>
<evidence type="ECO:0000313" key="3">
    <source>
        <dbReference type="EMBL" id="CAL1148442.1"/>
    </source>
</evidence>
<dbReference type="EMBL" id="CAMXCT010002028">
    <property type="protein sequence ID" value="CAI3995067.1"/>
    <property type="molecule type" value="Genomic_DNA"/>
</dbReference>
<reference evidence="2" key="1">
    <citation type="submission" date="2022-10" db="EMBL/GenBank/DDBJ databases">
        <authorList>
            <person name="Chen Y."/>
            <person name="Dougan E. K."/>
            <person name="Chan C."/>
            <person name="Rhodes N."/>
            <person name="Thang M."/>
        </authorList>
    </citation>
    <scope>NUCLEOTIDE SEQUENCE</scope>
</reference>
<gene>
    <name evidence="2" type="ORF">C1SCF055_LOCUS21668</name>
</gene>